<keyword evidence="2" id="KW-1185">Reference proteome</keyword>
<organism evidence="1 2">
    <name type="scientific">Listeria fleischmannii 1991</name>
    <dbReference type="NCBI Taxonomy" id="1430899"/>
    <lineage>
        <taxon>Bacteria</taxon>
        <taxon>Bacillati</taxon>
        <taxon>Bacillota</taxon>
        <taxon>Bacilli</taxon>
        <taxon>Bacillales</taxon>
        <taxon>Listeriaceae</taxon>
        <taxon>Listeria</taxon>
    </lineage>
</organism>
<name>A0A0J8GBZ1_9LIST</name>
<accession>A0A0J8GBZ1</accession>
<protein>
    <submittedName>
        <fullName evidence="1">Uncharacterized protein</fullName>
    </submittedName>
</protein>
<dbReference type="RefSeq" id="WP_007476957.1">
    <property type="nucleotide sequence ID" value="NZ_KQ130613.1"/>
</dbReference>
<sequence length="132" mass="14604">MTAKDRRIQIKEKCEETGGLYAQLVTPINDMLLALDADISEETTQQILENLELFQKGEKYLPDCHLDESNHFLEDGVSALKSGDLGNGALQIFGAGLNFASFAAKATGVKNINAHEMLEKRFSELLSIKKDM</sequence>
<dbReference type="OrthoDB" id="2361324at2"/>
<reference evidence="1 2" key="1">
    <citation type="journal article" date="2015" name="Genome Biol. Evol.">
        <title>Comparative Genomics of Listeria Sensu Lato: Genus-Wide Differences in Evolutionary Dynamics and the Progressive Gain of Complex, Potentially Pathogenicity-Related Traits through Lateral Gene Transfer.</title>
        <authorList>
            <person name="Chiara M."/>
            <person name="Caruso M."/>
            <person name="D'Erchia A.M."/>
            <person name="Manzari C."/>
            <person name="Fraccalvieri R."/>
            <person name="Goffredo E."/>
            <person name="Latorre L."/>
            <person name="Miccolupo A."/>
            <person name="Padalino I."/>
            <person name="Santagada G."/>
            <person name="Chiocco D."/>
            <person name="Pesole G."/>
            <person name="Horner D.S."/>
            <person name="Parisi A."/>
        </authorList>
    </citation>
    <scope>NUCLEOTIDE SEQUENCE [LARGE SCALE GENOMIC DNA]</scope>
    <source>
        <strain evidence="1 2">1991</strain>
    </source>
</reference>
<gene>
    <name evidence="1" type="ORF">X560_1118</name>
</gene>
<dbReference type="EMBL" id="AZHO01000011">
    <property type="protein sequence ID" value="KMT60192.1"/>
    <property type="molecule type" value="Genomic_DNA"/>
</dbReference>
<dbReference type="PATRIC" id="fig|1430899.3.peg.1152"/>
<proteinExistence type="predicted"/>
<comment type="caution">
    <text evidence="1">The sequence shown here is derived from an EMBL/GenBank/DDBJ whole genome shotgun (WGS) entry which is preliminary data.</text>
</comment>
<dbReference type="Proteomes" id="UP000052258">
    <property type="component" value="Unassembled WGS sequence"/>
</dbReference>
<dbReference type="AlphaFoldDB" id="A0A0J8GBZ1"/>
<evidence type="ECO:0000313" key="2">
    <source>
        <dbReference type="Proteomes" id="UP000052258"/>
    </source>
</evidence>
<evidence type="ECO:0000313" key="1">
    <source>
        <dbReference type="EMBL" id="KMT60192.1"/>
    </source>
</evidence>